<evidence type="ECO:0000313" key="2">
    <source>
        <dbReference type="Proteomes" id="UP000287651"/>
    </source>
</evidence>
<dbReference type="Proteomes" id="UP000287651">
    <property type="component" value="Unassembled WGS sequence"/>
</dbReference>
<name>A0A444C849_ENSVE</name>
<reference evidence="1 2" key="1">
    <citation type="journal article" date="2014" name="Agronomy (Basel)">
        <title>A Draft Genome Sequence for Ensete ventricosum, the Drought-Tolerant Tree Against Hunger.</title>
        <authorList>
            <person name="Harrison J."/>
            <person name="Moore K.A."/>
            <person name="Paszkiewicz K."/>
            <person name="Jones T."/>
            <person name="Grant M."/>
            <person name="Ambacheew D."/>
            <person name="Muzemil S."/>
            <person name="Studholme D.J."/>
        </authorList>
    </citation>
    <scope>NUCLEOTIDE SEQUENCE [LARGE SCALE GENOMIC DNA]</scope>
</reference>
<proteinExistence type="predicted"/>
<sequence>MSGDIGRGATKEAVDFAVHLAAARNKPHGFYQLAGGTNAFTIKSLKKQGLFQTMTIDGKLLYTWCTIGCLILLCYNFSQGFSELTSELILVSTAQKQ</sequence>
<gene>
    <name evidence="1" type="ORF">B296_00039051</name>
</gene>
<dbReference type="Pfam" id="PF12617">
    <property type="entry name" value="LdpA_C"/>
    <property type="match status" value="1"/>
</dbReference>
<organism evidence="1 2">
    <name type="scientific">Ensete ventricosum</name>
    <name type="common">Abyssinian banana</name>
    <name type="synonym">Musa ensete</name>
    <dbReference type="NCBI Taxonomy" id="4639"/>
    <lineage>
        <taxon>Eukaryota</taxon>
        <taxon>Viridiplantae</taxon>
        <taxon>Streptophyta</taxon>
        <taxon>Embryophyta</taxon>
        <taxon>Tracheophyta</taxon>
        <taxon>Spermatophyta</taxon>
        <taxon>Magnoliopsida</taxon>
        <taxon>Liliopsida</taxon>
        <taxon>Zingiberales</taxon>
        <taxon>Musaceae</taxon>
        <taxon>Ensete</taxon>
    </lineage>
</organism>
<dbReference type="AlphaFoldDB" id="A0A444C849"/>
<accession>A0A444C849</accession>
<protein>
    <submittedName>
        <fullName evidence="1">Uncharacterized protein</fullName>
    </submittedName>
</protein>
<evidence type="ECO:0000313" key="1">
    <source>
        <dbReference type="EMBL" id="RRT45317.1"/>
    </source>
</evidence>
<dbReference type="InterPro" id="IPR021039">
    <property type="entry name" value="Fe-S-bd_prot_LdpA_C"/>
</dbReference>
<dbReference type="EMBL" id="AMZH03015915">
    <property type="protein sequence ID" value="RRT45317.1"/>
    <property type="molecule type" value="Genomic_DNA"/>
</dbReference>
<comment type="caution">
    <text evidence="1">The sequence shown here is derived from an EMBL/GenBank/DDBJ whole genome shotgun (WGS) entry which is preliminary data.</text>
</comment>